<dbReference type="CDD" id="cd07302">
    <property type="entry name" value="CHD"/>
    <property type="match status" value="1"/>
</dbReference>
<organism evidence="3 4">
    <name type="scientific">Bradyrhizobium japonicum</name>
    <dbReference type="NCBI Taxonomy" id="375"/>
    <lineage>
        <taxon>Bacteria</taxon>
        <taxon>Pseudomonadati</taxon>
        <taxon>Pseudomonadota</taxon>
        <taxon>Alphaproteobacteria</taxon>
        <taxon>Hyphomicrobiales</taxon>
        <taxon>Nitrobacteraceae</taxon>
        <taxon>Bradyrhizobium</taxon>
    </lineage>
</organism>
<dbReference type="EMBL" id="NAFL01000241">
    <property type="protein sequence ID" value="OSJ33484.1"/>
    <property type="molecule type" value="Genomic_DNA"/>
</dbReference>
<dbReference type="GO" id="GO:0035556">
    <property type="term" value="P:intracellular signal transduction"/>
    <property type="evidence" value="ECO:0007669"/>
    <property type="project" value="InterPro"/>
</dbReference>
<accession>A0A1Y2JRT5</accession>
<dbReference type="InterPro" id="IPR029787">
    <property type="entry name" value="Nucleotide_cyclase"/>
</dbReference>
<dbReference type="InterPro" id="IPR001054">
    <property type="entry name" value="A/G_cyclase"/>
</dbReference>
<feature type="transmembrane region" description="Helical" evidence="1">
    <location>
        <begin position="82"/>
        <end position="99"/>
    </location>
</feature>
<dbReference type="PANTHER" id="PTHR43081">
    <property type="entry name" value="ADENYLATE CYCLASE, TERMINAL-DIFFERENTIATION SPECIFIC-RELATED"/>
    <property type="match status" value="1"/>
</dbReference>
<dbReference type="PROSITE" id="PS50125">
    <property type="entry name" value="GUANYLATE_CYCLASE_2"/>
    <property type="match status" value="1"/>
</dbReference>
<feature type="domain" description="Guanylate cyclase" evidence="2">
    <location>
        <begin position="146"/>
        <end position="278"/>
    </location>
</feature>
<keyword evidence="1" id="KW-0472">Membrane</keyword>
<sequence>MFYSARPHSLGPAIVLAACIFLMDTLSSLQFAVASLYVAVILISAYDLQCRGIILTGIWCAALTALSYVLTHGFTVAGTAPLRSLISYVSITITVVLVIRNRSANERLAEVKRERTNLARFFSPKIVEQLVQIDVPLSVARRQKAAVLFADIVGFAAHASGKAPDEVIKLLRDLLGLLSEAVFICEGSIDKFLGDGLMAVFGPPIASKQDATNAALCALQIHERLGRWNEQHAENPDMAIRVAVGIHCGEVVQGDVGTDNRLEFTVVGDAVNIASRVEAYCRVLDATVLVTGDFIRCLLAEGSFDLAKAFTSEGKHRLRGYKEPIQLYSLKAG</sequence>
<feature type="transmembrane region" description="Helical" evidence="1">
    <location>
        <begin position="12"/>
        <end position="40"/>
    </location>
</feature>
<proteinExistence type="predicted"/>
<evidence type="ECO:0000313" key="4">
    <source>
        <dbReference type="Proteomes" id="UP000193335"/>
    </source>
</evidence>
<protein>
    <recommendedName>
        <fullName evidence="2">Guanylate cyclase domain-containing protein</fullName>
    </recommendedName>
</protein>
<comment type="caution">
    <text evidence="3">The sequence shown here is derived from an EMBL/GenBank/DDBJ whole genome shotgun (WGS) entry which is preliminary data.</text>
</comment>
<evidence type="ECO:0000256" key="1">
    <source>
        <dbReference type="SAM" id="Phobius"/>
    </source>
</evidence>
<dbReference type="SUPFAM" id="SSF55073">
    <property type="entry name" value="Nucleotide cyclase"/>
    <property type="match status" value="1"/>
</dbReference>
<keyword evidence="1" id="KW-1133">Transmembrane helix</keyword>
<dbReference type="PROSITE" id="PS51257">
    <property type="entry name" value="PROKAR_LIPOPROTEIN"/>
    <property type="match status" value="1"/>
</dbReference>
<dbReference type="GO" id="GO:0004016">
    <property type="term" value="F:adenylate cyclase activity"/>
    <property type="evidence" value="ECO:0007669"/>
    <property type="project" value="UniProtKB-ARBA"/>
</dbReference>
<dbReference type="AlphaFoldDB" id="A0A1Y2JRT5"/>
<dbReference type="GO" id="GO:0009190">
    <property type="term" value="P:cyclic nucleotide biosynthetic process"/>
    <property type="evidence" value="ECO:0007669"/>
    <property type="project" value="InterPro"/>
</dbReference>
<evidence type="ECO:0000259" key="2">
    <source>
        <dbReference type="PROSITE" id="PS50125"/>
    </source>
</evidence>
<dbReference type="InterPro" id="IPR050697">
    <property type="entry name" value="Adenylyl/Guanylyl_Cyclase_3/4"/>
</dbReference>
<dbReference type="PANTHER" id="PTHR43081:SF1">
    <property type="entry name" value="ADENYLATE CYCLASE, TERMINAL-DIFFERENTIATION SPECIFIC"/>
    <property type="match status" value="1"/>
</dbReference>
<keyword evidence="1" id="KW-0812">Transmembrane</keyword>
<name>A0A1Y2JRT5_BRAJP</name>
<dbReference type="SMART" id="SM00044">
    <property type="entry name" value="CYCc"/>
    <property type="match status" value="1"/>
</dbReference>
<reference evidence="3 4" key="1">
    <citation type="submission" date="2017-03" db="EMBL/GenBank/DDBJ databases">
        <title>Whole genome sequences of fourteen strains of Bradyrhizobium canariense and one strain of Bradyrhizobium japonicum isolated from Lupinus (Papilionoideae: Genisteae) species in Algeria.</title>
        <authorList>
            <person name="Crovadore J."/>
            <person name="Chekireb D."/>
            <person name="Brachmann A."/>
            <person name="Chablais R."/>
            <person name="Cochard B."/>
            <person name="Lefort F."/>
        </authorList>
    </citation>
    <scope>NUCLEOTIDE SEQUENCE [LARGE SCALE GENOMIC DNA]</scope>
    <source>
        <strain evidence="3 4">UBMA197</strain>
    </source>
</reference>
<gene>
    <name evidence="3" type="ORF">BSZ19_15670</name>
</gene>
<dbReference type="Pfam" id="PF00211">
    <property type="entry name" value="Guanylate_cyc"/>
    <property type="match status" value="1"/>
</dbReference>
<feature type="transmembrane region" description="Helical" evidence="1">
    <location>
        <begin position="52"/>
        <end position="70"/>
    </location>
</feature>
<dbReference type="RefSeq" id="WP_085400574.1">
    <property type="nucleotide sequence ID" value="NZ_NAFL01000241.1"/>
</dbReference>
<evidence type="ECO:0000313" key="3">
    <source>
        <dbReference type="EMBL" id="OSJ33484.1"/>
    </source>
</evidence>
<dbReference type="Proteomes" id="UP000193335">
    <property type="component" value="Unassembled WGS sequence"/>
</dbReference>
<dbReference type="Gene3D" id="3.30.70.1230">
    <property type="entry name" value="Nucleotide cyclase"/>
    <property type="match status" value="1"/>
</dbReference>